<protein>
    <submittedName>
        <fullName evidence="1">Uncharacterized protein</fullName>
    </submittedName>
</protein>
<organism evidence="1 2">
    <name type="scientific">Acuticoccus mangrovi</name>
    <dbReference type="NCBI Taxonomy" id="2796142"/>
    <lineage>
        <taxon>Bacteria</taxon>
        <taxon>Pseudomonadati</taxon>
        <taxon>Pseudomonadota</taxon>
        <taxon>Alphaproteobacteria</taxon>
        <taxon>Hyphomicrobiales</taxon>
        <taxon>Amorphaceae</taxon>
        <taxon>Acuticoccus</taxon>
    </lineage>
</organism>
<dbReference type="EMBL" id="JAEKJA010000005">
    <property type="protein sequence ID" value="MBJ3775504.1"/>
    <property type="molecule type" value="Genomic_DNA"/>
</dbReference>
<dbReference type="AlphaFoldDB" id="A0A934IF60"/>
<gene>
    <name evidence="1" type="ORF">JCR33_07405</name>
</gene>
<keyword evidence="2" id="KW-1185">Reference proteome</keyword>
<accession>A0A934IF60</accession>
<dbReference type="Proteomes" id="UP000609531">
    <property type="component" value="Unassembled WGS sequence"/>
</dbReference>
<dbReference type="RefSeq" id="WP_198881538.1">
    <property type="nucleotide sequence ID" value="NZ_JAEKJA010000005.1"/>
</dbReference>
<evidence type="ECO:0000313" key="2">
    <source>
        <dbReference type="Proteomes" id="UP000609531"/>
    </source>
</evidence>
<reference evidence="1" key="1">
    <citation type="submission" date="2020-12" db="EMBL/GenBank/DDBJ databases">
        <title>Bacterial taxonomy.</title>
        <authorList>
            <person name="Pan X."/>
        </authorList>
    </citation>
    <scope>NUCLEOTIDE SEQUENCE</scope>
    <source>
        <strain evidence="1">B2012</strain>
    </source>
</reference>
<name>A0A934IF60_9HYPH</name>
<sequence length="73" mass="8056">MATVTAHDYALTGSAKEQGLLSRIGARIMASRKRQADRAVAAYLLSLDDATLTRLGYDRTEIERRNPAGYPFL</sequence>
<comment type="caution">
    <text evidence="1">The sequence shown here is derived from an EMBL/GenBank/DDBJ whole genome shotgun (WGS) entry which is preliminary data.</text>
</comment>
<evidence type="ECO:0000313" key="1">
    <source>
        <dbReference type="EMBL" id="MBJ3775504.1"/>
    </source>
</evidence>
<proteinExistence type="predicted"/>